<feature type="compositionally biased region" description="Polar residues" evidence="1">
    <location>
        <begin position="292"/>
        <end position="310"/>
    </location>
</feature>
<dbReference type="Gene3D" id="3.30.750.140">
    <property type="match status" value="1"/>
</dbReference>
<organism evidence="3 4">
    <name type="scientific">Alteribacillus persepolensis</name>
    <dbReference type="NCBI Taxonomy" id="568899"/>
    <lineage>
        <taxon>Bacteria</taxon>
        <taxon>Bacillati</taxon>
        <taxon>Bacillota</taxon>
        <taxon>Bacilli</taxon>
        <taxon>Bacillales</taxon>
        <taxon>Bacillaceae</taxon>
        <taxon>Alteribacillus</taxon>
    </lineage>
</organism>
<name>A0A1G7YN89_9BACI</name>
<dbReference type="CDD" id="cd17470">
    <property type="entry name" value="T3SS_Flik_C"/>
    <property type="match status" value="1"/>
</dbReference>
<dbReference type="EMBL" id="FNDK01000001">
    <property type="protein sequence ID" value="SDG98003.1"/>
    <property type="molecule type" value="Genomic_DNA"/>
</dbReference>
<feature type="region of interest" description="Disordered" evidence="1">
    <location>
        <begin position="428"/>
        <end position="474"/>
    </location>
</feature>
<dbReference type="InterPro" id="IPR038610">
    <property type="entry name" value="FliK-like_C_sf"/>
</dbReference>
<accession>A0A1G7YN89</accession>
<dbReference type="RefSeq" id="WP_175487324.1">
    <property type="nucleotide sequence ID" value="NZ_FNDK01000001.1"/>
</dbReference>
<dbReference type="STRING" id="568899.SAMN05192534_101216"/>
<dbReference type="Pfam" id="PF02120">
    <property type="entry name" value="Flg_hook"/>
    <property type="match status" value="1"/>
</dbReference>
<keyword evidence="4" id="KW-1185">Reference proteome</keyword>
<gene>
    <name evidence="3" type="ORF">SAMN05192534_101216</name>
</gene>
<reference evidence="3 4" key="1">
    <citation type="submission" date="2016-10" db="EMBL/GenBank/DDBJ databases">
        <authorList>
            <person name="de Groot N.N."/>
        </authorList>
    </citation>
    <scope>NUCLEOTIDE SEQUENCE [LARGE SCALE GENOMIC DNA]</scope>
    <source>
        <strain evidence="3 4">DSM 21632</strain>
    </source>
</reference>
<feature type="domain" description="Flagellar hook-length control protein-like C-terminal" evidence="2">
    <location>
        <begin position="348"/>
        <end position="425"/>
    </location>
</feature>
<evidence type="ECO:0000313" key="3">
    <source>
        <dbReference type="EMBL" id="SDG98003.1"/>
    </source>
</evidence>
<sequence>MPMIPGMIHTLQSVSSEPARNQKQAATEEGKSAFFQVLSQMLASSEQEQSISAKEEPLSPEALLNMFKHSEELVHSFSEELHQLFEQSSTFSWSNELGELFQQLPLELQDIAGQFQQNDTQEVLDHIMSAFAASATEGSHNVTSQQHVSEVLAGWLAVVNQMEANGQNQIPADEPLSKAVDSLAAALMHKDTEAVQSKQVVEQLRQSLHANTAGKTPSLEQLLSVLRSLEGSNVSPFPSLQQANISRAQRIEQLLLSSGSSQMRGQTFSSLPYAKEQTDYLQQLLQRDGQTKDPSYSPFNNTSSNSWQRTDGTLTNVQQMAVHVGEQKSEHARGQEFVRQFQNVLGKSQLQTLKNGTQELSMKLHPEHLGRVDVKLVQQNGQMTAQLLTTTKAAKDMIEQSLQQLRQAFVQQNISVDRIDISQQQLSYLQQESEEKHHEQRERSRKDSHEQNQPEEDHDAFQDMLDELTFHEQV</sequence>
<dbReference type="InterPro" id="IPR021136">
    <property type="entry name" value="Flagellar_hook_control-like_C"/>
</dbReference>
<evidence type="ECO:0000313" key="4">
    <source>
        <dbReference type="Proteomes" id="UP000199163"/>
    </source>
</evidence>
<dbReference type="AlphaFoldDB" id="A0A1G7YN89"/>
<protein>
    <submittedName>
        <fullName evidence="3">Hook-length control protein FliK</fullName>
    </submittedName>
</protein>
<dbReference type="Proteomes" id="UP000199163">
    <property type="component" value="Unassembled WGS sequence"/>
</dbReference>
<evidence type="ECO:0000256" key="1">
    <source>
        <dbReference type="SAM" id="MobiDB-lite"/>
    </source>
</evidence>
<proteinExistence type="predicted"/>
<feature type="compositionally biased region" description="Basic and acidic residues" evidence="1">
    <location>
        <begin position="433"/>
        <end position="452"/>
    </location>
</feature>
<feature type="region of interest" description="Disordered" evidence="1">
    <location>
        <begin position="289"/>
        <end position="310"/>
    </location>
</feature>
<evidence type="ECO:0000259" key="2">
    <source>
        <dbReference type="Pfam" id="PF02120"/>
    </source>
</evidence>